<evidence type="ECO:0000313" key="2">
    <source>
        <dbReference type="Proteomes" id="UP000316801"/>
    </source>
</evidence>
<dbReference type="Gene3D" id="3.10.450.530">
    <property type="entry name" value="Ribonuclease toxin, BrnT, of type II toxin-antitoxin system"/>
    <property type="match status" value="1"/>
</dbReference>
<reference evidence="1 2" key="1">
    <citation type="submission" date="2019-07" db="EMBL/GenBank/DDBJ databases">
        <title>Ln-dependent methylotrophs.</title>
        <authorList>
            <person name="Tani A."/>
        </authorList>
    </citation>
    <scope>NUCLEOTIDE SEQUENCE [LARGE SCALE GENOMIC DNA]</scope>
    <source>
        <strain evidence="1 2">SM12</strain>
    </source>
</reference>
<name>A0A549TDJ3_9HYPH</name>
<dbReference type="EMBL" id="VJMG01000016">
    <property type="protein sequence ID" value="TRL40105.1"/>
    <property type="molecule type" value="Genomic_DNA"/>
</dbReference>
<dbReference type="InterPro" id="IPR038573">
    <property type="entry name" value="BrnT_sf"/>
</dbReference>
<dbReference type="RefSeq" id="WP_143124507.1">
    <property type="nucleotide sequence ID" value="NZ_VJMG01000016.1"/>
</dbReference>
<dbReference type="Proteomes" id="UP000316801">
    <property type="component" value="Unassembled WGS sequence"/>
</dbReference>
<accession>A0A549TDJ3</accession>
<dbReference type="AlphaFoldDB" id="A0A549TDJ3"/>
<organism evidence="1 2">
    <name type="scientific">Rhizobium straminoryzae</name>
    <dbReference type="NCBI Taxonomy" id="1387186"/>
    <lineage>
        <taxon>Bacteria</taxon>
        <taxon>Pseudomonadati</taxon>
        <taxon>Pseudomonadota</taxon>
        <taxon>Alphaproteobacteria</taxon>
        <taxon>Hyphomicrobiales</taxon>
        <taxon>Rhizobiaceae</taxon>
        <taxon>Rhizobium/Agrobacterium group</taxon>
        <taxon>Rhizobium</taxon>
    </lineage>
</organism>
<comment type="caution">
    <text evidence="1">The sequence shown here is derived from an EMBL/GenBank/DDBJ whole genome shotgun (WGS) entry which is preliminary data.</text>
</comment>
<gene>
    <name evidence="1" type="ORF">FNA46_07500</name>
</gene>
<evidence type="ECO:0000313" key="1">
    <source>
        <dbReference type="EMBL" id="TRL40105.1"/>
    </source>
</evidence>
<proteinExistence type="predicted"/>
<keyword evidence="2" id="KW-1185">Reference proteome</keyword>
<protein>
    <submittedName>
        <fullName evidence="1">BrnT family toxin</fullName>
    </submittedName>
</protein>
<dbReference type="Pfam" id="PF04365">
    <property type="entry name" value="BrnT_toxin"/>
    <property type="match status" value="1"/>
</dbReference>
<dbReference type="InterPro" id="IPR007460">
    <property type="entry name" value="BrnT_toxin"/>
</dbReference>
<sequence length="90" mass="10514">MQFEFDPAKSEMNRAKHGIDFVEAQALWYDRSKKTLPLSFEGEPRFICIGKIGPALWAGIFTWRGQRIRIISVRRVRKSERLIYEQDLGG</sequence>